<dbReference type="STRING" id="995062.SAMN04489718_0147"/>
<evidence type="ECO:0000256" key="13">
    <source>
        <dbReference type="PIRSR" id="PIRSR000239-1"/>
    </source>
</evidence>
<evidence type="ECO:0000256" key="8">
    <source>
        <dbReference type="ARBA" id="ARBA00023284"/>
    </source>
</evidence>
<keyword evidence="5" id="KW-0049">Antioxidant</keyword>
<comment type="subunit">
    <text evidence="2">Monomer.</text>
</comment>
<evidence type="ECO:0000256" key="1">
    <source>
        <dbReference type="ARBA" id="ARBA00003330"/>
    </source>
</evidence>
<dbReference type="InterPro" id="IPR036249">
    <property type="entry name" value="Thioredoxin-like_sf"/>
</dbReference>
<feature type="domain" description="Thioredoxin" evidence="15">
    <location>
        <begin position="1"/>
        <end position="150"/>
    </location>
</feature>
<keyword evidence="14" id="KW-0812">Transmembrane</keyword>
<proteinExistence type="inferred from homology"/>
<feature type="active site" description="Cysteine sulfenic acid (-SOH) intermediate; for peroxidase activity" evidence="13">
    <location>
        <position position="44"/>
    </location>
</feature>
<dbReference type="PROSITE" id="PS51352">
    <property type="entry name" value="THIOREDOXIN_2"/>
    <property type="match status" value="1"/>
</dbReference>
<dbReference type="PANTHER" id="PTHR42801:SF8">
    <property type="entry name" value="PEROXIREDOXIN RV1608C-RELATED"/>
    <property type="match status" value="1"/>
</dbReference>
<feature type="transmembrane region" description="Helical" evidence="14">
    <location>
        <begin position="20"/>
        <end position="39"/>
    </location>
</feature>
<evidence type="ECO:0000313" key="16">
    <source>
        <dbReference type="EMBL" id="SDQ08682.1"/>
    </source>
</evidence>
<dbReference type="GO" id="GO:0008379">
    <property type="term" value="F:thioredoxin peroxidase activity"/>
    <property type="evidence" value="ECO:0007669"/>
    <property type="project" value="TreeGrafter"/>
</dbReference>
<dbReference type="AlphaFoldDB" id="A0A1H0Y0K5"/>
<evidence type="ECO:0000259" key="15">
    <source>
        <dbReference type="PROSITE" id="PS51352"/>
    </source>
</evidence>
<evidence type="ECO:0000256" key="2">
    <source>
        <dbReference type="ARBA" id="ARBA00011245"/>
    </source>
</evidence>
<evidence type="ECO:0000256" key="14">
    <source>
        <dbReference type="SAM" id="Phobius"/>
    </source>
</evidence>
<dbReference type="RefSeq" id="WP_092520286.1">
    <property type="nucleotide sequence ID" value="NZ_FNKO01000001.1"/>
</dbReference>
<name>A0A1H0Y0K5_9ACTN</name>
<evidence type="ECO:0000256" key="10">
    <source>
        <dbReference type="ARBA" id="ARBA00038489"/>
    </source>
</evidence>
<dbReference type="OrthoDB" id="9812811at2"/>
<dbReference type="InterPro" id="IPR000866">
    <property type="entry name" value="AhpC/TSA"/>
</dbReference>
<dbReference type="InterPro" id="IPR013766">
    <property type="entry name" value="Thioredoxin_domain"/>
</dbReference>
<reference evidence="17" key="1">
    <citation type="submission" date="2016-10" db="EMBL/GenBank/DDBJ databases">
        <authorList>
            <person name="Varghese N."/>
            <person name="Submissions S."/>
        </authorList>
    </citation>
    <scope>NUCLEOTIDE SEQUENCE [LARGE SCALE GENOMIC DNA]</scope>
    <source>
        <strain evidence="17">DSM 45459</strain>
    </source>
</reference>
<evidence type="ECO:0000256" key="5">
    <source>
        <dbReference type="ARBA" id="ARBA00022862"/>
    </source>
</evidence>
<sequence>MQSGELAPDFELTDQHGTPRSLSGLLTGGLVVLFFYPAAMTAGCGAENRHFRDLANRFATLGAQPVGVSPDPVDKQSRFAAENSLEFPLLSDRDAEVARGFGVRRGFGPLPVKRHTFVLDRDRRVLHVIRSEFRMAAHADRAIEFLRARN</sequence>
<organism evidence="16 17">
    <name type="scientific">Actinopolyspora saharensis</name>
    <dbReference type="NCBI Taxonomy" id="995062"/>
    <lineage>
        <taxon>Bacteria</taxon>
        <taxon>Bacillati</taxon>
        <taxon>Actinomycetota</taxon>
        <taxon>Actinomycetes</taxon>
        <taxon>Actinopolysporales</taxon>
        <taxon>Actinopolysporaceae</taxon>
        <taxon>Actinopolyspora</taxon>
    </lineage>
</organism>
<gene>
    <name evidence="16" type="ORF">SAMN04489718_0147</name>
</gene>
<keyword evidence="8" id="KW-0676">Redox-active center</keyword>
<dbReference type="InterPro" id="IPR024706">
    <property type="entry name" value="Peroxiredoxin_AhpC-typ"/>
</dbReference>
<evidence type="ECO:0000256" key="9">
    <source>
        <dbReference type="ARBA" id="ARBA00032824"/>
    </source>
</evidence>
<dbReference type="InterPro" id="IPR050924">
    <property type="entry name" value="Peroxiredoxin_BCP/PrxQ"/>
</dbReference>
<dbReference type="GO" id="GO:0045454">
    <property type="term" value="P:cell redox homeostasis"/>
    <property type="evidence" value="ECO:0007669"/>
    <property type="project" value="TreeGrafter"/>
</dbReference>
<comment type="function">
    <text evidence="1">Thiol-specific peroxidase that catalyzes the reduction of hydrogen peroxide and organic hydroperoxides to water and alcohols, respectively. Plays a role in cell protection against oxidative stress by detoxifying peroxides and as sensor of hydrogen peroxide-mediated signaling events.</text>
</comment>
<evidence type="ECO:0000313" key="17">
    <source>
        <dbReference type="Proteomes" id="UP000199301"/>
    </source>
</evidence>
<accession>A0A1H0Y0K5</accession>
<protein>
    <recommendedName>
        <fullName evidence="3">thioredoxin-dependent peroxiredoxin</fullName>
        <ecNumber evidence="3">1.11.1.24</ecNumber>
    </recommendedName>
    <alternativeName>
        <fullName evidence="11">Bacterioferritin comigratory protein</fullName>
    </alternativeName>
    <alternativeName>
        <fullName evidence="9">Thioredoxin peroxidase</fullName>
    </alternativeName>
</protein>
<keyword evidence="14" id="KW-0472">Membrane</keyword>
<keyword evidence="14" id="KW-1133">Transmembrane helix</keyword>
<evidence type="ECO:0000256" key="11">
    <source>
        <dbReference type="ARBA" id="ARBA00041373"/>
    </source>
</evidence>
<dbReference type="Gene3D" id="3.40.30.10">
    <property type="entry name" value="Glutaredoxin"/>
    <property type="match status" value="1"/>
</dbReference>
<dbReference type="PIRSF" id="PIRSF000239">
    <property type="entry name" value="AHPC"/>
    <property type="match status" value="1"/>
</dbReference>
<comment type="similarity">
    <text evidence="10">Belongs to the peroxiredoxin family. BCP/PrxQ subfamily.</text>
</comment>
<evidence type="ECO:0000256" key="3">
    <source>
        <dbReference type="ARBA" id="ARBA00013017"/>
    </source>
</evidence>
<dbReference type="EC" id="1.11.1.24" evidence="3"/>
<dbReference type="CDD" id="cd03017">
    <property type="entry name" value="PRX_BCP"/>
    <property type="match status" value="1"/>
</dbReference>
<dbReference type="PANTHER" id="PTHR42801">
    <property type="entry name" value="THIOREDOXIN-DEPENDENT PEROXIDE REDUCTASE"/>
    <property type="match status" value="1"/>
</dbReference>
<dbReference type="GO" id="GO:0034599">
    <property type="term" value="P:cellular response to oxidative stress"/>
    <property type="evidence" value="ECO:0007669"/>
    <property type="project" value="TreeGrafter"/>
</dbReference>
<dbReference type="EMBL" id="FNKO01000001">
    <property type="protein sequence ID" value="SDQ08682.1"/>
    <property type="molecule type" value="Genomic_DNA"/>
</dbReference>
<keyword evidence="7" id="KW-1015">Disulfide bond</keyword>
<dbReference type="SUPFAM" id="SSF52833">
    <property type="entry name" value="Thioredoxin-like"/>
    <property type="match status" value="1"/>
</dbReference>
<evidence type="ECO:0000256" key="7">
    <source>
        <dbReference type="ARBA" id="ARBA00023157"/>
    </source>
</evidence>
<keyword evidence="6" id="KW-0560">Oxidoreductase</keyword>
<dbReference type="GO" id="GO:0005737">
    <property type="term" value="C:cytoplasm"/>
    <property type="evidence" value="ECO:0007669"/>
    <property type="project" value="TreeGrafter"/>
</dbReference>
<dbReference type="Pfam" id="PF00578">
    <property type="entry name" value="AhpC-TSA"/>
    <property type="match status" value="1"/>
</dbReference>
<keyword evidence="17" id="KW-1185">Reference proteome</keyword>
<dbReference type="Proteomes" id="UP000199301">
    <property type="component" value="Unassembled WGS sequence"/>
</dbReference>
<comment type="catalytic activity">
    <reaction evidence="12">
        <text>a hydroperoxide + [thioredoxin]-dithiol = an alcohol + [thioredoxin]-disulfide + H2O</text>
        <dbReference type="Rhea" id="RHEA:62620"/>
        <dbReference type="Rhea" id="RHEA-COMP:10698"/>
        <dbReference type="Rhea" id="RHEA-COMP:10700"/>
        <dbReference type="ChEBI" id="CHEBI:15377"/>
        <dbReference type="ChEBI" id="CHEBI:29950"/>
        <dbReference type="ChEBI" id="CHEBI:30879"/>
        <dbReference type="ChEBI" id="CHEBI:35924"/>
        <dbReference type="ChEBI" id="CHEBI:50058"/>
        <dbReference type="EC" id="1.11.1.24"/>
    </reaction>
</comment>
<evidence type="ECO:0000256" key="4">
    <source>
        <dbReference type="ARBA" id="ARBA00022559"/>
    </source>
</evidence>
<evidence type="ECO:0000256" key="6">
    <source>
        <dbReference type="ARBA" id="ARBA00023002"/>
    </source>
</evidence>
<evidence type="ECO:0000256" key="12">
    <source>
        <dbReference type="ARBA" id="ARBA00049091"/>
    </source>
</evidence>
<keyword evidence="4" id="KW-0575">Peroxidase</keyword>